<evidence type="ECO:0000313" key="2">
    <source>
        <dbReference type="EMBL" id="EMR4590537.1"/>
    </source>
</evidence>
<proteinExistence type="predicted"/>
<reference evidence="1" key="1">
    <citation type="submission" date="2023-10" db="EMBL/GenBank/DDBJ databases">
        <authorList>
            <consortium name="Clinical and Environmental Microbiology Branch: Whole genome sequencing antimicrobial resistance pathogens in the healthcare setting"/>
        </authorList>
    </citation>
    <scope>NUCLEOTIDE SEQUENCE</scope>
    <source>
        <strain evidence="1">2020QW-00022</strain>
    </source>
</reference>
<dbReference type="EMBL" id="ABEXCJ050000005">
    <property type="protein sequence ID" value="EMR4590537.1"/>
    <property type="molecule type" value="Genomic_DNA"/>
</dbReference>
<accession>A0AAD2VRN0</accession>
<dbReference type="AlphaFoldDB" id="A0AAD2VRN0"/>
<dbReference type="InterPro" id="IPR029465">
    <property type="entry name" value="ATPgrasp_TupA"/>
</dbReference>
<name>A0AAD2VRN0_PRORE</name>
<dbReference type="Pfam" id="PF14305">
    <property type="entry name" value="ATPgrasp_TupA"/>
    <property type="match status" value="1"/>
</dbReference>
<dbReference type="EMBL" id="ABEXCJ040000005">
    <property type="protein sequence ID" value="ELR5218350.1"/>
    <property type="molecule type" value="Genomic_DNA"/>
</dbReference>
<sequence length="287" mass="34140">MPSLSYRLFSKYLAMLPLPTRINILFFRRFLTLPNLKEPKTFNEKIQYRKISDRNPLLTIAADKILSKNYVSDLKLNLYIPQNIWIGSSPEDIDKINFDTLPDNYVFKANHTSQTIRIIKERNHLSTHEMKKLTTEWLEHDQSKTLGEWAYENIPKKVFIEEYLDFDGTSPDDYKLFVYHGKVIYIQVDTDRFTLHKRNMFDRDWNDLNFNYSHPRKSPPPKKPDFLDSMINISESIGTNFDFVRVDLYFYKNQVTFGELTIYPGAGFEKFPDYTWDLAFGQPWKLL</sequence>
<organism evidence="1">
    <name type="scientific">Providencia rettgeri</name>
    <dbReference type="NCBI Taxonomy" id="587"/>
    <lineage>
        <taxon>Bacteria</taxon>
        <taxon>Pseudomonadati</taxon>
        <taxon>Pseudomonadota</taxon>
        <taxon>Gammaproteobacteria</taxon>
        <taxon>Enterobacterales</taxon>
        <taxon>Morganellaceae</taxon>
        <taxon>Providencia</taxon>
    </lineage>
</organism>
<comment type="caution">
    <text evidence="1">The sequence shown here is derived from an EMBL/GenBank/DDBJ whole genome shotgun (WGS) entry which is preliminary data.</text>
</comment>
<protein>
    <submittedName>
        <fullName evidence="1">Uncharacterized protein</fullName>
    </submittedName>
</protein>
<gene>
    <name evidence="2" type="ORF">M0K77_002875</name>
    <name evidence="1" type="ORF">M0K77_RS14375</name>
</gene>
<evidence type="ECO:0000313" key="1">
    <source>
        <dbReference type="EMBL" id="ELR5218350.1"/>
    </source>
</evidence>